<name>A0AAD9W9R0_9HELO</name>
<accession>A0AAD9W9R0</accession>
<evidence type="ECO:0000256" key="5">
    <source>
        <dbReference type="ARBA" id="ARBA00023002"/>
    </source>
</evidence>
<dbReference type="Pfam" id="PF08031">
    <property type="entry name" value="BBE"/>
    <property type="match status" value="1"/>
</dbReference>
<dbReference type="PANTHER" id="PTHR42973:SF39">
    <property type="entry name" value="FAD-BINDING PCMH-TYPE DOMAIN-CONTAINING PROTEIN"/>
    <property type="match status" value="1"/>
</dbReference>
<dbReference type="InterPro" id="IPR050416">
    <property type="entry name" value="FAD-linked_Oxidoreductase"/>
</dbReference>
<dbReference type="InterPro" id="IPR006094">
    <property type="entry name" value="Oxid_FAD_bind_N"/>
</dbReference>
<dbReference type="GO" id="GO:0071949">
    <property type="term" value="F:FAD binding"/>
    <property type="evidence" value="ECO:0007669"/>
    <property type="project" value="InterPro"/>
</dbReference>
<evidence type="ECO:0000256" key="4">
    <source>
        <dbReference type="ARBA" id="ARBA00022827"/>
    </source>
</evidence>
<dbReference type="EMBL" id="JAUBYV010000012">
    <property type="protein sequence ID" value="KAK2623642.1"/>
    <property type="molecule type" value="Genomic_DNA"/>
</dbReference>
<reference evidence="8" key="1">
    <citation type="submission" date="2023-06" db="EMBL/GenBank/DDBJ databases">
        <title>Draft genome of Marssonina rosae.</title>
        <authorList>
            <person name="Cheng Q."/>
        </authorList>
    </citation>
    <scope>NUCLEOTIDE SEQUENCE</scope>
    <source>
        <strain evidence="8">R4</strain>
    </source>
</reference>
<feature type="chain" id="PRO_5041932202" description="FAD-binding PCMH-type domain-containing protein" evidence="6">
    <location>
        <begin position="19"/>
        <end position="588"/>
    </location>
</feature>
<dbReference type="InterPro" id="IPR016169">
    <property type="entry name" value="FAD-bd_PCMH_sub2"/>
</dbReference>
<keyword evidence="5" id="KW-0560">Oxidoreductase</keyword>
<dbReference type="Proteomes" id="UP001285354">
    <property type="component" value="Unassembled WGS sequence"/>
</dbReference>
<dbReference type="GO" id="GO:0016491">
    <property type="term" value="F:oxidoreductase activity"/>
    <property type="evidence" value="ECO:0007669"/>
    <property type="project" value="UniProtKB-KW"/>
</dbReference>
<evidence type="ECO:0000259" key="7">
    <source>
        <dbReference type="PROSITE" id="PS51387"/>
    </source>
</evidence>
<dbReference type="InterPro" id="IPR012951">
    <property type="entry name" value="BBE"/>
</dbReference>
<proteinExistence type="inferred from homology"/>
<keyword evidence="6" id="KW-0732">Signal</keyword>
<comment type="similarity">
    <text evidence="2">Belongs to the oxygen-dependent FAD-linked oxidoreductase family.</text>
</comment>
<organism evidence="8 9">
    <name type="scientific">Diplocarpon rosae</name>
    <dbReference type="NCBI Taxonomy" id="946125"/>
    <lineage>
        <taxon>Eukaryota</taxon>
        <taxon>Fungi</taxon>
        <taxon>Dikarya</taxon>
        <taxon>Ascomycota</taxon>
        <taxon>Pezizomycotina</taxon>
        <taxon>Leotiomycetes</taxon>
        <taxon>Helotiales</taxon>
        <taxon>Drepanopezizaceae</taxon>
        <taxon>Diplocarpon</taxon>
    </lineage>
</organism>
<evidence type="ECO:0000256" key="2">
    <source>
        <dbReference type="ARBA" id="ARBA00005466"/>
    </source>
</evidence>
<dbReference type="Gene3D" id="3.30.465.10">
    <property type="match status" value="2"/>
</dbReference>
<dbReference type="InterPro" id="IPR036318">
    <property type="entry name" value="FAD-bd_PCMH-like_sf"/>
</dbReference>
<comment type="caution">
    <text evidence="8">The sequence shown here is derived from an EMBL/GenBank/DDBJ whole genome shotgun (WGS) entry which is preliminary data.</text>
</comment>
<evidence type="ECO:0000256" key="1">
    <source>
        <dbReference type="ARBA" id="ARBA00001974"/>
    </source>
</evidence>
<sequence>MKSLGLFSFLCSSVVAAAAPAGHQQQGIAPAGCRKLSTDVDWPAPEVWAAAIPGVVPNSVKGTDLIAPGGVSDYRIRARSVEDVQNAVRFASQHNIRIAVITTGHDQIGRNDAGSGLLIDLSLLKNVRVSESFTATTEGVPWADSTVPNVIVPKEGVQAAVTFGPAVAGFPLNHAVSASGLFTPSGFYHTIALAGGWGQNGGYGPLTAQYGIGTDQWLEAKIVTPDGELKIANEVSNPDLFWAIRGGGGGTFGVLVEATWKAYPVVPITTMAFYINSTNTGANSSNPETGETPMSEAMAYLMSEVPNMQAQGISGTFYVSPTSMRAFVIHPGPASGLANANAFWGPILSKMSSFKDMTPFQTKAFQHASYADYFIYTYGPMPNEAEVPYSRGIIEYDSILLAPEHLQSPDITSALRTTGGDYGVQVVTPGNKFGNGIEVAANPAWRRASALIVGTKNRAEGISMDGLRELAPDMGTYINEASHTSENWTTQFWGTNYPRLSAFKKSIDPNMTFWVSPGINADHMVAREGRACIVDPYTQTSEIPPPLDRSVPANVTRDIDFLFGQQERDLRNYPTPGSWLGLQNATVN</sequence>
<gene>
    <name evidence="8" type="ORF">QTJ16_006823</name>
</gene>
<dbReference type="PANTHER" id="PTHR42973">
    <property type="entry name" value="BINDING OXIDOREDUCTASE, PUTATIVE (AFU_ORTHOLOGUE AFUA_1G17690)-RELATED"/>
    <property type="match status" value="1"/>
</dbReference>
<comment type="cofactor">
    <cofactor evidence="1">
        <name>FAD</name>
        <dbReference type="ChEBI" id="CHEBI:57692"/>
    </cofactor>
</comment>
<dbReference type="SUPFAM" id="SSF56176">
    <property type="entry name" value="FAD-binding/transporter-associated domain-like"/>
    <property type="match status" value="1"/>
</dbReference>
<keyword evidence="3" id="KW-0285">Flavoprotein</keyword>
<evidence type="ECO:0000256" key="3">
    <source>
        <dbReference type="ARBA" id="ARBA00022630"/>
    </source>
</evidence>
<keyword evidence="9" id="KW-1185">Reference proteome</keyword>
<evidence type="ECO:0000313" key="8">
    <source>
        <dbReference type="EMBL" id="KAK2623642.1"/>
    </source>
</evidence>
<dbReference type="PROSITE" id="PS51387">
    <property type="entry name" value="FAD_PCMH"/>
    <property type="match status" value="1"/>
</dbReference>
<dbReference type="AlphaFoldDB" id="A0AAD9W9R0"/>
<feature type="signal peptide" evidence="6">
    <location>
        <begin position="1"/>
        <end position="18"/>
    </location>
</feature>
<keyword evidence="4" id="KW-0274">FAD</keyword>
<feature type="domain" description="FAD-binding PCMH-type" evidence="7">
    <location>
        <begin position="68"/>
        <end position="265"/>
    </location>
</feature>
<evidence type="ECO:0000256" key="6">
    <source>
        <dbReference type="SAM" id="SignalP"/>
    </source>
</evidence>
<dbReference type="Pfam" id="PF01565">
    <property type="entry name" value="FAD_binding_4"/>
    <property type="match status" value="2"/>
</dbReference>
<protein>
    <recommendedName>
        <fullName evidence="7">FAD-binding PCMH-type domain-containing protein</fullName>
    </recommendedName>
</protein>
<dbReference type="InterPro" id="IPR016166">
    <property type="entry name" value="FAD-bd_PCMH"/>
</dbReference>
<evidence type="ECO:0000313" key="9">
    <source>
        <dbReference type="Proteomes" id="UP001285354"/>
    </source>
</evidence>